<dbReference type="Ensembl" id="ENSMMOT00000020998.1">
    <property type="protein sequence ID" value="ENSMMOP00000020654.1"/>
    <property type="gene ID" value="ENSMMOG00000015716.1"/>
</dbReference>
<protein>
    <submittedName>
        <fullName evidence="1">Uncharacterized protein</fullName>
    </submittedName>
</protein>
<evidence type="ECO:0000313" key="2">
    <source>
        <dbReference type="Proteomes" id="UP000261620"/>
    </source>
</evidence>
<proteinExistence type="predicted"/>
<name>A0A3Q3X5R5_MOLML</name>
<accession>A0A3Q3X5R5</accession>
<organism evidence="1 2">
    <name type="scientific">Mola mola</name>
    <name type="common">Ocean sunfish</name>
    <name type="synonym">Tetraodon mola</name>
    <dbReference type="NCBI Taxonomy" id="94237"/>
    <lineage>
        <taxon>Eukaryota</taxon>
        <taxon>Metazoa</taxon>
        <taxon>Chordata</taxon>
        <taxon>Craniata</taxon>
        <taxon>Vertebrata</taxon>
        <taxon>Euteleostomi</taxon>
        <taxon>Actinopterygii</taxon>
        <taxon>Neopterygii</taxon>
        <taxon>Teleostei</taxon>
        <taxon>Neoteleostei</taxon>
        <taxon>Acanthomorphata</taxon>
        <taxon>Eupercaria</taxon>
        <taxon>Tetraodontiformes</taxon>
        <taxon>Molidae</taxon>
        <taxon>Mola</taxon>
    </lineage>
</organism>
<dbReference type="PANTHER" id="PTHR31025:SF19">
    <property type="entry name" value="SI:CH73-42K18.1-RELATED"/>
    <property type="match status" value="1"/>
</dbReference>
<dbReference type="PANTHER" id="PTHR31025">
    <property type="entry name" value="SI:CH211-196P9.1-RELATED"/>
    <property type="match status" value="1"/>
</dbReference>
<evidence type="ECO:0000313" key="1">
    <source>
        <dbReference type="Ensembl" id="ENSMMOP00000020654.1"/>
    </source>
</evidence>
<dbReference type="Proteomes" id="UP000261620">
    <property type="component" value="Unplaced"/>
</dbReference>
<keyword evidence="2" id="KW-1185">Reference proteome</keyword>
<sequence>VYCCLGGSGRITEQNITVGKTDLILQTKTKMKKKLKSKMDDLGNLPHAMCLLFGLIYALNLEYPQQLKNTFDFIQRVLLSLGHKSLKPKIQSLKNLLISCDWQPVD</sequence>
<reference evidence="1" key="1">
    <citation type="submission" date="2025-08" db="UniProtKB">
        <authorList>
            <consortium name="Ensembl"/>
        </authorList>
    </citation>
    <scope>IDENTIFICATION</scope>
</reference>
<reference evidence="1" key="2">
    <citation type="submission" date="2025-09" db="UniProtKB">
        <authorList>
            <consortium name="Ensembl"/>
        </authorList>
    </citation>
    <scope>IDENTIFICATION</scope>
</reference>
<dbReference type="AlphaFoldDB" id="A0A3Q3X5R5"/>